<evidence type="ECO:0000256" key="1">
    <source>
        <dbReference type="SAM" id="Phobius"/>
    </source>
</evidence>
<evidence type="ECO:0000313" key="3">
    <source>
        <dbReference type="Proteomes" id="UP000075809"/>
    </source>
</evidence>
<keyword evidence="1" id="KW-0472">Membrane</keyword>
<gene>
    <name evidence="2" type="ORF">ALC60_10082</name>
</gene>
<keyword evidence="3" id="KW-1185">Reference proteome</keyword>
<feature type="transmembrane region" description="Helical" evidence="1">
    <location>
        <begin position="80"/>
        <end position="102"/>
    </location>
</feature>
<dbReference type="AlphaFoldDB" id="A0A151WSP2"/>
<sequence length="123" mass="13347">MAKTLPDISGRVTALVPKAREVGEPSTASGPVSNGEDALLLPVERRNGEVPLGVCECLATGLTCHVLGGGGVSLNLIVDILALIFWFSLRVVISECLDLFLIEKKMVKRFTKIQYNFSKKNNF</sequence>
<accession>A0A151WSP2</accession>
<proteinExistence type="predicted"/>
<dbReference type="EMBL" id="KQ982769">
    <property type="protein sequence ID" value="KYQ50942.1"/>
    <property type="molecule type" value="Genomic_DNA"/>
</dbReference>
<name>A0A151WSP2_9HYME</name>
<dbReference type="Proteomes" id="UP000075809">
    <property type="component" value="Unassembled WGS sequence"/>
</dbReference>
<reference evidence="2 3" key="1">
    <citation type="submission" date="2015-09" db="EMBL/GenBank/DDBJ databases">
        <title>Trachymyrmex zeteki WGS genome.</title>
        <authorList>
            <person name="Nygaard S."/>
            <person name="Hu H."/>
            <person name="Boomsma J."/>
            <person name="Zhang G."/>
        </authorList>
    </citation>
    <scope>NUCLEOTIDE SEQUENCE [LARGE SCALE GENOMIC DNA]</scope>
    <source>
        <strain evidence="2">Tzet28-1</strain>
        <tissue evidence="2">Whole body</tissue>
    </source>
</reference>
<keyword evidence="1" id="KW-0812">Transmembrane</keyword>
<organism evidence="2 3">
    <name type="scientific">Mycetomoellerius zeteki</name>
    <dbReference type="NCBI Taxonomy" id="64791"/>
    <lineage>
        <taxon>Eukaryota</taxon>
        <taxon>Metazoa</taxon>
        <taxon>Ecdysozoa</taxon>
        <taxon>Arthropoda</taxon>
        <taxon>Hexapoda</taxon>
        <taxon>Insecta</taxon>
        <taxon>Pterygota</taxon>
        <taxon>Neoptera</taxon>
        <taxon>Endopterygota</taxon>
        <taxon>Hymenoptera</taxon>
        <taxon>Apocrita</taxon>
        <taxon>Aculeata</taxon>
        <taxon>Formicoidea</taxon>
        <taxon>Formicidae</taxon>
        <taxon>Myrmicinae</taxon>
        <taxon>Mycetomoellerius</taxon>
    </lineage>
</organism>
<protein>
    <submittedName>
        <fullName evidence="2">Uncharacterized protein</fullName>
    </submittedName>
</protein>
<keyword evidence="1" id="KW-1133">Transmembrane helix</keyword>
<evidence type="ECO:0000313" key="2">
    <source>
        <dbReference type="EMBL" id="KYQ50942.1"/>
    </source>
</evidence>